<dbReference type="RefSeq" id="WP_248478833.1">
    <property type="nucleotide sequence ID" value="NZ_JALPRF010000003.1"/>
</dbReference>
<protein>
    <submittedName>
        <fullName evidence="2">VOC family protein</fullName>
    </submittedName>
</protein>
<sequence>MATQIFVNLPVNDLDKSIAFFTELGYTFNPQFTDEKATCMIISENIYVMLVVKSFFKTFTHLDIADATSVTESIISLSVESREAVDNLVNKAVAAGATTPNDPVDHGFMYESGFQDLDGHLWSLFYMDPSAINQEQPTAETNAA</sequence>
<dbReference type="PANTHER" id="PTHR36503">
    <property type="entry name" value="BLR2520 PROTEIN"/>
    <property type="match status" value="1"/>
</dbReference>
<comment type="caution">
    <text evidence="2">The sequence shown here is derived from an EMBL/GenBank/DDBJ whole genome shotgun (WGS) entry which is preliminary data.</text>
</comment>
<evidence type="ECO:0000313" key="2">
    <source>
        <dbReference type="EMBL" id="MCK8494278.1"/>
    </source>
</evidence>
<dbReference type="Proteomes" id="UP001202180">
    <property type="component" value="Unassembled WGS sequence"/>
</dbReference>
<feature type="domain" description="VOC" evidence="1">
    <location>
        <begin position="3"/>
        <end position="127"/>
    </location>
</feature>
<evidence type="ECO:0000313" key="3">
    <source>
        <dbReference type="Proteomes" id="UP001202180"/>
    </source>
</evidence>
<reference evidence="2 3" key="1">
    <citation type="submission" date="2022-04" db="EMBL/GenBank/DDBJ databases">
        <title>Spirosoma sp. strain RP8 genome sequencing and assembly.</title>
        <authorList>
            <person name="Jung Y."/>
        </authorList>
    </citation>
    <scope>NUCLEOTIDE SEQUENCE [LARGE SCALE GENOMIC DNA]</scope>
    <source>
        <strain evidence="2 3">RP8</strain>
    </source>
</reference>
<accession>A0ABT0HQ30</accession>
<dbReference type="PROSITE" id="PS51819">
    <property type="entry name" value="VOC"/>
    <property type="match status" value="1"/>
</dbReference>
<gene>
    <name evidence="2" type="ORF">M0L20_20595</name>
</gene>
<dbReference type="InterPro" id="IPR053863">
    <property type="entry name" value="Glyoxy/Ble-like_N"/>
</dbReference>
<name>A0ABT0HQ30_9BACT</name>
<dbReference type="PANTHER" id="PTHR36503:SF2">
    <property type="entry name" value="BLR2408 PROTEIN"/>
    <property type="match status" value="1"/>
</dbReference>
<dbReference type="SUPFAM" id="SSF54593">
    <property type="entry name" value="Glyoxalase/Bleomycin resistance protein/Dihydroxybiphenyl dioxygenase"/>
    <property type="match status" value="1"/>
</dbReference>
<organism evidence="2 3">
    <name type="scientific">Spirosoma liriopis</name>
    <dbReference type="NCBI Taxonomy" id="2937440"/>
    <lineage>
        <taxon>Bacteria</taxon>
        <taxon>Pseudomonadati</taxon>
        <taxon>Bacteroidota</taxon>
        <taxon>Cytophagia</taxon>
        <taxon>Cytophagales</taxon>
        <taxon>Cytophagaceae</taxon>
        <taxon>Spirosoma</taxon>
    </lineage>
</organism>
<dbReference type="Gene3D" id="3.10.180.10">
    <property type="entry name" value="2,3-Dihydroxybiphenyl 1,2-Dioxygenase, domain 1"/>
    <property type="match status" value="1"/>
</dbReference>
<dbReference type="InterPro" id="IPR029068">
    <property type="entry name" value="Glyas_Bleomycin-R_OHBP_Dase"/>
</dbReference>
<evidence type="ECO:0000259" key="1">
    <source>
        <dbReference type="PROSITE" id="PS51819"/>
    </source>
</evidence>
<proteinExistence type="predicted"/>
<keyword evidence="3" id="KW-1185">Reference proteome</keyword>
<dbReference type="Pfam" id="PF22677">
    <property type="entry name" value="Ble-like_N"/>
    <property type="match status" value="1"/>
</dbReference>
<dbReference type="InterPro" id="IPR037523">
    <property type="entry name" value="VOC_core"/>
</dbReference>
<dbReference type="EMBL" id="JALPRF010000003">
    <property type="protein sequence ID" value="MCK8494278.1"/>
    <property type="molecule type" value="Genomic_DNA"/>
</dbReference>